<sequence length="122" mass="13404">MTYVNIEWNYNEVQSIISALDRASTSLKKVPTPSTTNTGSTHHATLMKHLTALDTTISQMAWIANGVALGLGAATEDFKCTDNAVADVMREIQRYNDAYTHRYPVRPPIGHTQADTSATPPR</sequence>
<feature type="compositionally biased region" description="Polar residues" evidence="1">
    <location>
        <begin position="113"/>
        <end position="122"/>
    </location>
</feature>
<reference evidence="2 3" key="1">
    <citation type="submission" date="2017-12" db="EMBL/GenBank/DDBJ databases">
        <title>Phylogenetic diversity of female urinary microbiome.</title>
        <authorList>
            <person name="Thomas-White K."/>
            <person name="Wolfe A.J."/>
        </authorList>
    </citation>
    <scope>NUCLEOTIDE SEQUENCE [LARGE SCALE GENOMIC DNA]</scope>
    <source>
        <strain evidence="2 3">UMB0018</strain>
    </source>
</reference>
<dbReference type="RefSeq" id="WP_101602181.1">
    <property type="nucleotide sequence ID" value="NZ_PKKM01000010.1"/>
</dbReference>
<dbReference type="AlphaFoldDB" id="A0A2I1HYS8"/>
<feature type="region of interest" description="Disordered" evidence="1">
    <location>
        <begin position="102"/>
        <end position="122"/>
    </location>
</feature>
<gene>
    <name evidence="2" type="ORF">CYJ22_07580</name>
</gene>
<dbReference type="EMBL" id="PKKM01000010">
    <property type="protein sequence ID" value="PKY64042.1"/>
    <property type="molecule type" value="Genomic_DNA"/>
</dbReference>
<dbReference type="Proteomes" id="UP000234198">
    <property type="component" value="Unassembled WGS sequence"/>
</dbReference>
<comment type="caution">
    <text evidence="2">The sequence shown here is derived from an EMBL/GenBank/DDBJ whole genome shotgun (WGS) entry which is preliminary data.</text>
</comment>
<evidence type="ECO:0000313" key="2">
    <source>
        <dbReference type="EMBL" id="PKY64042.1"/>
    </source>
</evidence>
<proteinExistence type="predicted"/>
<protein>
    <submittedName>
        <fullName evidence="2">Uncharacterized protein</fullName>
    </submittedName>
</protein>
<organism evidence="2 3">
    <name type="scientific">Schaalia odontolytica</name>
    <dbReference type="NCBI Taxonomy" id="1660"/>
    <lineage>
        <taxon>Bacteria</taxon>
        <taxon>Bacillati</taxon>
        <taxon>Actinomycetota</taxon>
        <taxon>Actinomycetes</taxon>
        <taxon>Actinomycetales</taxon>
        <taxon>Actinomycetaceae</taxon>
        <taxon>Schaalia</taxon>
    </lineage>
</organism>
<evidence type="ECO:0000313" key="3">
    <source>
        <dbReference type="Proteomes" id="UP000234198"/>
    </source>
</evidence>
<accession>A0A2I1HYS8</accession>
<name>A0A2I1HYS8_9ACTO</name>
<evidence type="ECO:0000256" key="1">
    <source>
        <dbReference type="SAM" id="MobiDB-lite"/>
    </source>
</evidence>